<dbReference type="InParanoid" id="A0A3N4LLR6"/>
<proteinExistence type="predicted"/>
<dbReference type="OrthoDB" id="5308969at2759"/>
<name>A0A3N4LLR6_9PEZI</name>
<organism evidence="1 2">
    <name type="scientific">Terfezia boudieri ATCC MYA-4762</name>
    <dbReference type="NCBI Taxonomy" id="1051890"/>
    <lineage>
        <taxon>Eukaryota</taxon>
        <taxon>Fungi</taxon>
        <taxon>Dikarya</taxon>
        <taxon>Ascomycota</taxon>
        <taxon>Pezizomycotina</taxon>
        <taxon>Pezizomycetes</taxon>
        <taxon>Pezizales</taxon>
        <taxon>Pezizaceae</taxon>
        <taxon>Terfezia</taxon>
    </lineage>
</organism>
<gene>
    <name evidence="1" type="ORF">L211DRAFT_868420</name>
</gene>
<sequence length="209" mass="23885">MPLFCLRKLGDLMWGTERRKATTSNVDLSQIIQLVQRMKNLLGSDSRVYAEYEGPNLPLTRYLDKIVSLHVSADACFVLTTVSNTPYTGYLPTTREQWMAYLQKALSYTSYETSSMKFVDGTQGMDEEYELRIHCEVALTLYLREHWKAYTVVGNALGSDIYAHGWAFLRTYSDSSIDSTAVSKEEEDDDKQWVKAVSSHSNYLLPCRT</sequence>
<accession>A0A3N4LLR6</accession>
<evidence type="ECO:0000313" key="2">
    <source>
        <dbReference type="Proteomes" id="UP000267821"/>
    </source>
</evidence>
<dbReference type="EMBL" id="ML121544">
    <property type="protein sequence ID" value="RPB23857.1"/>
    <property type="molecule type" value="Genomic_DNA"/>
</dbReference>
<reference evidence="1 2" key="1">
    <citation type="journal article" date="2018" name="Nat. Ecol. Evol.">
        <title>Pezizomycetes genomes reveal the molecular basis of ectomycorrhizal truffle lifestyle.</title>
        <authorList>
            <person name="Murat C."/>
            <person name="Payen T."/>
            <person name="Noel B."/>
            <person name="Kuo A."/>
            <person name="Morin E."/>
            <person name="Chen J."/>
            <person name="Kohler A."/>
            <person name="Krizsan K."/>
            <person name="Balestrini R."/>
            <person name="Da Silva C."/>
            <person name="Montanini B."/>
            <person name="Hainaut M."/>
            <person name="Levati E."/>
            <person name="Barry K.W."/>
            <person name="Belfiori B."/>
            <person name="Cichocki N."/>
            <person name="Clum A."/>
            <person name="Dockter R.B."/>
            <person name="Fauchery L."/>
            <person name="Guy J."/>
            <person name="Iotti M."/>
            <person name="Le Tacon F."/>
            <person name="Lindquist E.A."/>
            <person name="Lipzen A."/>
            <person name="Malagnac F."/>
            <person name="Mello A."/>
            <person name="Molinier V."/>
            <person name="Miyauchi S."/>
            <person name="Poulain J."/>
            <person name="Riccioni C."/>
            <person name="Rubini A."/>
            <person name="Sitrit Y."/>
            <person name="Splivallo R."/>
            <person name="Traeger S."/>
            <person name="Wang M."/>
            <person name="Zifcakova L."/>
            <person name="Wipf D."/>
            <person name="Zambonelli A."/>
            <person name="Paolocci F."/>
            <person name="Nowrousian M."/>
            <person name="Ottonello S."/>
            <person name="Baldrian P."/>
            <person name="Spatafora J.W."/>
            <person name="Henrissat B."/>
            <person name="Nagy L.G."/>
            <person name="Aury J.M."/>
            <person name="Wincker P."/>
            <person name="Grigoriev I.V."/>
            <person name="Bonfante P."/>
            <person name="Martin F.M."/>
        </authorList>
    </citation>
    <scope>NUCLEOTIDE SEQUENCE [LARGE SCALE GENOMIC DNA]</scope>
    <source>
        <strain evidence="1 2">ATCC MYA-4762</strain>
    </source>
</reference>
<dbReference type="AlphaFoldDB" id="A0A3N4LLR6"/>
<dbReference type="Proteomes" id="UP000267821">
    <property type="component" value="Unassembled WGS sequence"/>
</dbReference>
<evidence type="ECO:0000313" key="1">
    <source>
        <dbReference type="EMBL" id="RPB23857.1"/>
    </source>
</evidence>
<protein>
    <submittedName>
        <fullName evidence="1">Uncharacterized protein</fullName>
    </submittedName>
</protein>
<keyword evidence="2" id="KW-1185">Reference proteome</keyword>